<reference evidence="2" key="3">
    <citation type="submission" date="2025-09" db="UniProtKB">
        <authorList>
            <consortium name="Ensembl"/>
        </authorList>
    </citation>
    <scope>IDENTIFICATION</scope>
</reference>
<accession>A0A670JMI9</accession>
<feature type="compositionally biased region" description="Basic residues" evidence="1">
    <location>
        <begin position="161"/>
        <end position="170"/>
    </location>
</feature>
<dbReference type="Ensembl" id="ENSPMRT00000027215.1">
    <property type="protein sequence ID" value="ENSPMRP00000025636.1"/>
    <property type="gene ID" value="ENSPMRG00000016613.1"/>
</dbReference>
<proteinExistence type="predicted"/>
<dbReference type="Proteomes" id="UP000472272">
    <property type="component" value="Chromosome 16"/>
</dbReference>
<keyword evidence="3" id="KW-1185">Reference proteome</keyword>
<evidence type="ECO:0000313" key="2">
    <source>
        <dbReference type="Ensembl" id="ENSPMRP00000025636.1"/>
    </source>
</evidence>
<dbReference type="AlphaFoldDB" id="A0A670JMI9"/>
<evidence type="ECO:0000313" key="3">
    <source>
        <dbReference type="Proteomes" id="UP000472272"/>
    </source>
</evidence>
<dbReference type="GeneTree" id="ENSGT00960000189065"/>
<feature type="region of interest" description="Disordered" evidence="1">
    <location>
        <begin position="114"/>
        <end position="170"/>
    </location>
</feature>
<evidence type="ECO:0000256" key="1">
    <source>
        <dbReference type="SAM" id="MobiDB-lite"/>
    </source>
</evidence>
<feature type="region of interest" description="Disordered" evidence="1">
    <location>
        <begin position="1"/>
        <end position="43"/>
    </location>
</feature>
<reference evidence="2 3" key="1">
    <citation type="journal article" date="2019" name="Proc. Natl. Acad. Sci. U.S.A.">
        <title>Regulatory changes in pterin and carotenoid genes underlie balanced color polymorphisms in the wall lizard.</title>
        <authorList>
            <person name="Andrade P."/>
            <person name="Pinho C."/>
            <person name="Perez I de Lanuza G."/>
            <person name="Afonso S."/>
            <person name="Brejcha J."/>
            <person name="Rubin C.J."/>
            <person name="Wallerman O."/>
            <person name="Pereira P."/>
            <person name="Sabatino S.J."/>
            <person name="Bellati A."/>
            <person name="Pellitteri-Rosa D."/>
            <person name="Bosakova Z."/>
            <person name="Bunikis I."/>
            <person name="Carretero M.A."/>
            <person name="Feiner N."/>
            <person name="Marsik P."/>
            <person name="Pauperio F."/>
            <person name="Salvi D."/>
            <person name="Soler L."/>
            <person name="While G.M."/>
            <person name="Uller T."/>
            <person name="Font E."/>
            <person name="Andersson L."/>
            <person name="Carneiro M."/>
        </authorList>
    </citation>
    <scope>NUCLEOTIDE SEQUENCE</scope>
</reference>
<sequence length="170" mass="18861">MEAGGGKTQRRKENLRFLLPPKPQPKNEQKFYPPTRPARPGSPWRCEWPRCWGRLPAGSPGRSAGTRGLASHRSRPLPGNKTCTAICSSSVMVLRSGRPARPNSCWPMVILSRASSESRAHEDPRLREGDSVPDRRGPALSGDTSGSRGQRDKLHLASQSRTRKHRLPSR</sequence>
<organism evidence="2 3">
    <name type="scientific">Podarcis muralis</name>
    <name type="common">Wall lizard</name>
    <name type="synonym">Lacerta muralis</name>
    <dbReference type="NCBI Taxonomy" id="64176"/>
    <lineage>
        <taxon>Eukaryota</taxon>
        <taxon>Metazoa</taxon>
        <taxon>Chordata</taxon>
        <taxon>Craniata</taxon>
        <taxon>Vertebrata</taxon>
        <taxon>Euteleostomi</taxon>
        <taxon>Lepidosauria</taxon>
        <taxon>Squamata</taxon>
        <taxon>Bifurcata</taxon>
        <taxon>Unidentata</taxon>
        <taxon>Episquamata</taxon>
        <taxon>Laterata</taxon>
        <taxon>Lacertibaenia</taxon>
        <taxon>Lacertidae</taxon>
        <taxon>Podarcis</taxon>
    </lineage>
</organism>
<reference evidence="2" key="2">
    <citation type="submission" date="2025-08" db="UniProtKB">
        <authorList>
            <consortium name="Ensembl"/>
        </authorList>
    </citation>
    <scope>IDENTIFICATION</scope>
</reference>
<name>A0A670JMI9_PODMU</name>
<protein>
    <submittedName>
        <fullName evidence="2">Uncharacterized protein</fullName>
    </submittedName>
</protein>
<feature type="region of interest" description="Disordered" evidence="1">
    <location>
        <begin position="57"/>
        <end position="81"/>
    </location>
</feature>
<feature type="compositionally biased region" description="Basic and acidic residues" evidence="1">
    <location>
        <begin position="116"/>
        <end position="137"/>
    </location>
</feature>